<dbReference type="GO" id="GO:0005737">
    <property type="term" value="C:cytoplasm"/>
    <property type="evidence" value="ECO:0007669"/>
    <property type="project" value="TreeGrafter"/>
</dbReference>
<proteinExistence type="predicted"/>
<dbReference type="SUPFAM" id="SSF52777">
    <property type="entry name" value="CoA-dependent acyltransferases"/>
    <property type="match status" value="2"/>
</dbReference>
<dbReference type="Proteomes" id="UP000570678">
    <property type="component" value="Unassembled WGS sequence"/>
</dbReference>
<sequence>MTNLLTDARLEVLRRRLAVAGAGAGPAADPPTAETVSTAGLAVAERRMWKIYQLDPDSISHNIGLILDFTGSHTIGSVIAAFEVMVRNAAVLSSVIVTGAAGDPRREAIEHTGRWVEPGVVWEWGTLSAHGALTATGEPVGREQIRAAAQALAQAPFDLTREPPLRARIFADARGAVTVTLVVHHLAVDDTSWPLLLGTLVSGSWPAVIGRPARPATVVSPEGIDRALRHAQDTWAATDVRYPLSGELPGDSAEQSWLAPLAEGAGIRLRTPIEPAGIGALDGVAREVGATLNALLIGVCAVSVYALTGAADHVLLVPADNRDPDDGPDRVGYSGNIVPMRFRFDPAANVHDSLRAAVSVVYRAMEFATVDYGTVLTALRTAGGRFPVAEIMASVRNAPLRGIPVSDRGPVNYESVFHGVGNYPLTLAFERGADERVHLEVDYQPDAVGADLARTAGAVVSAVVAAVPRALDRPLNELVRTVRESTAAST</sequence>
<name>A0A846Y6C7_9NOCA</name>
<dbReference type="Gene3D" id="3.30.559.30">
    <property type="entry name" value="Nonribosomal peptide synthetase, condensation domain"/>
    <property type="match status" value="1"/>
</dbReference>
<dbReference type="PANTHER" id="PTHR45527">
    <property type="entry name" value="NONRIBOSOMAL PEPTIDE SYNTHETASE"/>
    <property type="match status" value="1"/>
</dbReference>
<dbReference type="Gene3D" id="3.30.559.10">
    <property type="entry name" value="Chloramphenicol acetyltransferase-like domain"/>
    <property type="match status" value="1"/>
</dbReference>
<accession>A0A846Y6C7</accession>
<dbReference type="GO" id="GO:0008610">
    <property type="term" value="P:lipid biosynthetic process"/>
    <property type="evidence" value="ECO:0007669"/>
    <property type="project" value="UniProtKB-ARBA"/>
</dbReference>
<dbReference type="Pfam" id="PF00668">
    <property type="entry name" value="Condensation"/>
    <property type="match status" value="1"/>
</dbReference>
<protein>
    <submittedName>
        <fullName evidence="2">Peptide synthetase</fullName>
    </submittedName>
</protein>
<dbReference type="InterPro" id="IPR023213">
    <property type="entry name" value="CAT-like_dom_sf"/>
</dbReference>
<dbReference type="RefSeq" id="WP_062970354.1">
    <property type="nucleotide sequence ID" value="NZ_JAAXOT010000001.1"/>
</dbReference>
<dbReference type="InterPro" id="IPR001242">
    <property type="entry name" value="Condensation_dom"/>
</dbReference>
<dbReference type="GO" id="GO:0043041">
    <property type="term" value="P:amino acid activation for nonribosomal peptide biosynthetic process"/>
    <property type="evidence" value="ECO:0007669"/>
    <property type="project" value="TreeGrafter"/>
</dbReference>
<dbReference type="GO" id="GO:0044550">
    <property type="term" value="P:secondary metabolite biosynthetic process"/>
    <property type="evidence" value="ECO:0007669"/>
    <property type="project" value="TreeGrafter"/>
</dbReference>
<comment type="caution">
    <text evidence="2">The sequence shown here is derived from an EMBL/GenBank/DDBJ whole genome shotgun (WGS) entry which is preliminary data.</text>
</comment>
<keyword evidence="3" id="KW-1185">Reference proteome</keyword>
<dbReference type="GO" id="GO:0031177">
    <property type="term" value="F:phosphopantetheine binding"/>
    <property type="evidence" value="ECO:0007669"/>
    <property type="project" value="TreeGrafter"/>
</dbReference>
<evidence type="ECO:0000313" key="2">
    <source>
        <dbReference type="EMBL" id="NKY55116.1"/>
    </source>
</evidence>
<gene>
    <name evidence="2" type="ORF">HGA15_02855</name>
</gene>
<dbReference type="PANTHER" id="PTHR45527:SF1">
    <property type="entry name" value="FATTY ACID SYNTHASE"/>
    <property type="match status" value="1"/>
</dbReference>
<feature type="domain" description="Condensation" evidence="1">
    <location>
        <begin position="44"/>
        <end position="200"/>
    </location>
</feature>
<reference evidence="2 3" key="1">
    <citation type="submission" date="2020-04" db="EMBL/GenBank/DDBJ databases">
        <title>MicrobeNet Type strains.</title>
        <authorList>
            <person name="Nicholson A.C."/>
        </authorList>
    </citation>
    <scope>NUCLEOTIDE SEQUENCE [LARGE SCALE GENOMIC DNA]</scope>
    <source>
        <strain evidence="2 3">JCM 3332</strain>
    </source>
</reference>
<evidence type="ECO:0000313" key="3">
    <source>
        <dbReference type="Proteomes" id="UP000570678"/>
    </source>
</evidence>
<dbReference type="AlphaFoldDB" id="A0A846Y6C7"/>
<organism evidence="2 3">
    <name type="scientific">Nocardia flavorosea</name>
    <dbReference type="NCBI Taxonomy" id="53429"/>
    <lineage>
        <taxon>Bacteria</taxon>
        <taxon>Bacillati</taxon>
        <taxon>Actinomycetota</taxon>
        <taxon>Actinomycetes</taxon>
        <taxon>Mycobacteriales</taxon>
        <taxon>Nocardiaceae</taxon>
        <taxon>Nocardia</taxon>
    </lineage>
</organism>
<evidence type="ECO:0000259" key="1">
    <source>
        <dbReference type="Pfam" id="PF00668"/>
    </source>
</evidence>
<dbReference type="GO" id="GO:0003824">
    <property type="term" value="F:catalytic activity"/>
    <property type="evidence" value="ECO:0007669"/>
    <property type="project" value="InterPro"/>
</dbReference>
<dbReference type="EMBL" id="JAAXOT010000001">
    <property type="protein sequence ID" value="NKY55116.1"/>
    <property type="molecule type" value="Genomic_DNA"/>
</dbReference>